<dbReference type="InterPro" id="IPR044929">
    <property type="entry name" value="DNA/RNA_non-sp_Endonuclease_sf"/>
</dbReference>
<dbReference type="EMBL" id="CAUZLT010000003">
    <property type="protein sequence ID" value="CAK1241956.1"/>
    <property type="molecule type" value="Genomic_DNA"/>
</dbReference>
<organism evidence="4">
    <name type="scientific">Fructobacillus tropaeoli</name>
    <dbReference type="NCBI Taxonomy" id="709323"/>
    <lineage>
        <taxon>Bacteria</taxon>
        <taxon>Bacillati</taxon>
        <taxon>Bacillota</taxon>
        <taxon>Bacilli</taxon>
        <taxon>Lactobacillales</taxon>
        <taxon>Lactobacillaceae</taxon>
        <taxon>Fructobacillus</taxon>
    </lineage>
</organism>
<protein>
    <submittedName>
        <fullName evidence="3">Contains Zn-binding and two AraC-type DNA-binding domains (AdaA)</fullName>
    </submittedName>
    <submittedName>
        <fullName evidence="4">dTDP-D-glucose 4,6-dehydratase</fullName>
    </submittedName>
</protein>
<gene>
    <name evidence="4" type="ORF">FTRO_0041380</name>
    <name evidence="3" type="ORF">R53137_KAKDMLNK_00858</name>
</gene>
<keyword evidence="5" id="KW-1185">Reference proteome</keyword>
<dbReference type="GO" id="GO:0003677">
    <property type="term" value="F:DNA binding"/>
    <property type="evidence" value="ECO:0007669"/>
    <property type="project" value="UniProtKB-KW"/>
</dbReference>
<reference evidence="4" key="1">
    <citation type="journal article" date="2015" name="BMC Genomics">
        <title>Comparative genomics of Fructobacillus spp. and Leuconostoc spp. reveals niche-specific evolution of Fructobacillus spp.</title>
        <authorList>
            <person name="Endo A."/>
            <person name="Tanizawa Y."/>
            <person name="Tanaka N."/>
            <person name="Maeno S."/>
            <person name="Kumar H."/>
            <person name="Shiwa Y."/>
            <person name="Okada S."/>
            <person name="Yoshikawa H."/>
            <person name="Dicks L."/>
            <person name="Nakagawa J."/>
            <person name="Arita M."/>
        </authorList>
    </citation>
    <scope>NUCLEOTIDE SEQUENCE [LARGE SCALE GENOMIC DNA]</scope>
    <source>
        <strain evidence="4">F214-1</strain>
    </source>
</reference>
<evidence type="ECO:0000313" key="4">
    <source>
        <dbReference type="EMBL" id="GAP04397.1"/>
    </source>
</evidence>
<evidence type="ECO:0000313" key="5">
    <source>
        <dbReference type="Proteomes" id="UP001314262"/>
    </source>
</evidence>
<dbReference type="Gene3D" id="3.40.570.10">
    <property type="entry name" value="Extracellular Endonuclease, subunit A"/>
    <property type="match status" value="1"/>
</dbReference>
<dbReference type="EMBL" id="DF968081">
    <property type="protein sequence ID" value="GAP04397.1"/>
    <property type="molecule type" value="Genomic_DNA"/>
</dbReference>
<evidence type="ECO:0000259" key="2">
    <source>
        <dbReference type="Pfam" id="PF13930"/>
    </source>
</evidence>
<name>A0A3F3H387_9LACO</name>
<evidence type="ECO:0000313" key="3">
    <source>
        <dbReference type="EMBL" id="CAK1241956.1"/>
    </source>
</evidence>
<sequence length="304" mass="33363">MTKKRSYKQRPNRPKHFGSAVTALILVVAALSFLPGKNGHNQSYQKTNTTTASQSLNRSKSAPRPAATTNSDQDLLKIKWDGTLDGDIVHINQNQATFTSQELQQTFPAQSGNKLRPTNGLALSALDSLGRSGQANFVATKASMDAVTKRPARIPESVRPSGWYINDHFTGSAWVGGYHKNPQVNLGGSKQALWNKSHIVGYQFFGMATMVTENMTTGTRVENAYPGQLVPEDDIRNALKTNPNISIRGQVTPLYNGTDRLPQGVHYMAKSVEDNGKTLNLNYWIFNVEPGVTINYQTGDAQIN</sequence>
<feature type="domain" description="Type VII secretion system protein EssD-like" evidence="2">
    <location>
        <begin position="190"/>
        <end position="271"/>
    </location>
</feature>
<dbReference type="Proteomes" id="UP001314262">
    <property type="component" value="Unassembled WGS sequence"/>
</dbReference>
<evidence type="ECO:0000256" key="1">
    <source>
        <dbReference type="SAM" id="MobiDB-lite"/>
    </source>
</evidence>
<reference evidence="3 5" key="2">
    <citation type="submission" date="2023-10" db="EMBL/GenBank/DDBJ databases">
        <authorList>
            <person name="Botero Cardona J."/>
        </authorList>
    </citation>
    <scope>NUCLEOTIDE SEQUENCE [LARGE SCALE GENOMIC DNA]</scope>
    <source>
        <strain evidence="3 5">R-53137</strain>
    </source>
</reference>
<dbReference type="AlphaFoldDB" id="A0A3F3H387"/>
<feature type="compositionally biased region" description="Polar residues" evidence="1">
    <location>
        <begin position="39"/>
        <end position="60"/>
    </location>
</feature>
<dbReference type="Pfam" id="PF13930">
    <property type="entry name" value="Endonuclea_NS_2"/>
    <property type="match status" value="1"/>
</dbReference>
<dbReference type="Proteomes" id="UP000064514">
    <property type="component" value="Unassembled WGS sequence"/>
</dbReference>
<accession>A0A3F3H387</accession>
<dbReference type="InterPro" id="IPR044927">
    <property type="entry name" value="Endonuclea_NS_2"/>
</dbReference>
<feature type="region of interest" description="Disordered" evidence="1">
    <location>
        <begin position="37"/>
        <end position="73"/>
    </location>
</feature>
<keyword evidence="3" id="KW-0238">DNA-binding</keyword>
<dbReference type="STRING" id="709323.GCA_001047135_00946"/>
<dbReference type="RefSeq" id="WP_059393816.1">
    <property type="nucleotide sequence ID" value="NZ_BOJU01000003.1"/>
</dbReference>
<proteinExistence type="predicted"/>